<dbReference type="NCBIfam" id="TIGR04223">
    <property type="entry name" value="quorum_AgrD"/>
    <property type="match status" value="1"/>
</dbReference>
<evidence type="ECO:0000313" key="1">
    <source>
        <dbReference type="EMBL" id="PYG88592.1"/>
    </source>
</evidence>
<evidence type="ECO:0000313" key="2">
    <source>
        <dbReference type="Proteomes" id="UP000248132"/>
    </source>
</evidence>
<keyword evidence="2" id="KW-1185">Reference proteome</keyword>
<reference evidence="1 2" key="1">
    <citation type="submission" date="2018-06" db="EMBL/GenBank/DDBJ databases">
        <title>Genomic Encyclopedia of Type Strains, Phase I: the one thousand microbial genomes (KMG-I) project.</title>
        <authorList>
            <person name="Kyrpides N."/>
        </authorList>
    </citation>
    <scope>NUCLEOTIDE SEQUENCE [LARGE SCALE GENOMIC DNA]</scope>
    <source>
        <strain evidence="1 2">DSM 19573</strain>
    </source>
</reference>
<dbReference type="EMBL" id="QKMR01000006">
    <property type="protein sequence ID" value="PYG88592.1"/>
    <property type="molecule type" value="Genomic_DNA"/>
</dbReference>
<comment type="caution">
    <text evidence="1">The sequence shown here is derived from an EMBL/GenBank/DDBJ whole genome shotgun (WGS) entry which is preliminary data.</text>
</comment>
<name>A0A318XRE4_9FIRM</name>
<dbReference type="Proteomes" id="UP000248132">
    <property type="component" value="Unassembled WGS sequence"/>
</dbReference>
<protein>
    <submittedName>
        <fullName evidence="1">Cyclic lactone autoinducer peptide</fullName>
    </submittedName>
</protein>
<sequence>MIKRLLTNAIEKGIEEISIQRAGKCMLFIYQPKVPKVLRDKKAFKK</sequence>
<proteinExistence type="predicted"/>
<dbReference type="InterPro" id="IPR009229">
    <property type="entry name" value="AgrD"/>
</dbReference>
<dbReference type="AlphaFoldDB" id="A0A318XRE4"/>
<dbReference type="RefSeq" id="WP_165835518.1">
    <property type="nucleotide sequence ID" value="NZ_QKMR01000006.1"/>
</dbReference>
<gene>
    <name evidence="1" type="ORF">LY28_01443</name>
</gene>
<accession>A0A318XRE4</accession>
<organism evidence="1 2">
    <name type="scientific">Ruminiclostridium sufflavum DSM 19573</name>
    <dbReference type="NCBI Taxonomy" id="1121337"/>
    <lineage>
        <taxon>Bacteria</taxon>
        <taxon>Bacillati</taxon>
        <taxon>Bacillota</taxon>
        <taxon>Clostridia</taxon>
        <taxon>Eubacteriales</taxon>
        <taxon>Oscillospiraceae</taxon>
        <taxon>Ruminiclostridium</taxon>
    </lineage>
</organism>